<dbReference type="AlphaFoldDB" id="A0A2G3DZU4"/>
<protein>
    <submittedName>
        <fullName evidence="1">Uncharacterized protein</fullName>
    </submittedName>
</protein>
<evidence type="ECO:0000313" key="1">
    <source>
        <dbReference type="EMBL" id="PHU36557.1"/>
    </source>
</evidence>
<accession>A0A2G3DZU4</accession>
<organism evidence="1 2">
    <name type="scientific">Pseudobutyrivibrio ruminis</name>
    <dbReference type="NCBI Taxonomy" id="46206"/>
    <lineage>
        <taxon>Bacteria</taxon>
        <taxon>Bacillati</taxon>
        <taxon>Bacillota</taxon>
        <taxon>Clostridia</taxon>
        <taxon>Lachnospirales</taxon>
        <taxon>Lachnospiraceae</taxon>
        <taxon>Pseudobutyrivibrio</taxon>
    </lineage>
</organism>
<proteinExistence type="predicted"/>
<reference evidence="1 2" key="1">
    <citation type="submission" date="2017-10" db="EMBL/GenBank/DDBJ databases">
        <title>Resolving the taxonomy of Roseburia spp., Eubacterium rectale and Agathobacter spp. through phylogenomic analysis.</title>
        <authorList>
            <person name="Sheridan P.O."/>
            <person name="Walker A.W."/>
            <person name="Duncan S.H."/>
            <person name="Scott K.P."/>
            <person name="Toole P.W.O."/>
            <person name="Luis P."/>
            <person name="Flint H.J."/>
        </authorList>
    </citation>
    <scope>NUCLEOTIDE SEQUENCE [LARGE SCALE GENOMIC DNA]</scope>
    <source>
        <strain evidence="1 2">JK626</strain>
    </source>
</reference>
<comment type="caution">
    <text evidence="1">The sequence shown here is derived from an EMBL/GenBank/DDBJ whole genome shotgun (WGS) entry which is preliminary data.</text>
</comment>
<sequence>MKIVTRGKVVCCPKCGTCATISEIGMDRFVCKNKECNTRFGGWVVNGFVVTFEENNSEDEDYLTKFETCKDKLYMLNALK</sequence>
<dbReference type="Proteomes" id="UP000225889">
    <property type="component" value="Unassembled WGS sequence"/>
</dbReference>
<name>A0A2G3DZU4_9FIRM</name>
<gene>
    <name evidence="1" type="ORF">CSX01_00345</name>
</gene>
<reference evidence="1 2" key="2">
    <citation type="submission" date="2017-10" db="EMBL/GenBank/DDBJ databases">
        <authorList>
            <person name="Banno H."/>
            <person name="Chua N.-H."/>
        </authorList>
    </citation>
    <scope>NUCLEOTIDE SEQUENCE [LARGE SCALE GENOMIC DNA]</scope>
    <source>
        <strain evidence="1 2">JK626</strain>
    </source>
</reference>
<evidence type="ECO:0000313" key="2">
    <source>
        <dbReference type="Proteomes" id="UP000225889"/>
    </source>
</evidence>
<dbReference type="EMBL" id="PDYF01000002">
    <property type="protein sequence ID" value="PHU36557.1"/>
    <property type="molecule type" value="Genomic_DNA"/>
</dbReference>